<dbReference type="KEGG" id="lbc:LACBIDRAFT_328059"/>
<accession>B0DDM1</accession>
<dbReference type="RefSeq" id="XP_001882169.1">
    <property type="nucleotide sequence ID" value="XM_001882134.1"/>
</dbReference>
<dbReference type="HOGENOM" id="CLU_560276_0_0_1"/>
<organism evidence="4">
    <name type="scientific">Laccaria bicolor (strain S238N-H82 / ATCC MYA-4686)</name>
    <name type="common">Bicoloured deceiver</name>
    <name type="synonym">Laccaria laccata var. bicolor</name>
    <dbReference type="NCBI Taxonomy" id="486041"/>
    <lineage>
        <taxon>Eukaryota</taxon>
        <taxon>Fungi</taxon>
        <taxon>Dikarya</taxon>
        <taxon>Basidiomycota</taxon>
        <taxon>Agaricomycotina</taxon>
        <taxon>Agaricomycetes</taxon>
        <taxon>Agaricomycetidae</taxon>
        <taxon>Agaricales</taxon>
        <taxon>Agaricineae</taxon>
        <taxon>Hydnangiaceae</taxon>
        <taxon>Laccaria</taxon>
    </lineage>
</organism>
<reference evidence="3 4" key="1">
    <citation type="journal article" date="2008" name="Nature">
        <title>The genome of Laccaria bicolor provides insights into mycorrhizal symbiosis.</title>
        <authorList>
            <person name="Martin F."/>
            <person name="Aerts A."/>
            <person name="Ahren D."/>
            <person name="Brun A."/>
            <person name="Danchin E.G.J."/>
            <person name="Duchaussoy F."/>
            <person name="Gibon J."/>
            <person name="Kohler A."/>
            <person name="Lindquist E."/>
            <person name="Pereda V."/>
            <person name="Salamov A."/>
            <person name="Shapiro H.J."/>
            <person name="Wuyts J."/>
            <person name="Blaudez D."/>
            <person name="Buee M."/>
            <person name="Brokstein P."/>
            <person name="Canbaeck B."/>
            <person name="Cohen D."/>
            <person name="Courty P.E."/>
            <person name="Coutinho P.M."/>
            <person name="Delaruelle C."/>
            <person name="Detter J.C."/>
            <person name="Deveau A."/>
            <person name="DiFazio S."/>
            <person name="Duplessis S."/>
            <person name="Fraissinet-Tachet L."/>
            <person name="Lucic E."/>
            <person name="Frey-Klett P."/>
            <person name="Fourrey C."/>
            <person name="Feussner I."/>
            <person name="Gay G."/>
            <person name="Grimwood J."/>
            <person name="Hoegger P.J."/>
            <person name="Jain P."/>
            <person name="Kilaru S."/>
            <person name="Labbe J."/>
            <person name="Lin Y.C."/>
            <person name="Legue V."/>
            <person name="Le Tacon F."/>
            <person name="Marmeisse R."/>
            <person name="Melayah D."/>
            <person name="Montanini B."/>
            <person name="Muratet M."/>
            <person name="Nehls U."/>
            <person name="Niculita-Hirzel H."/>
            <person name="Oudot-Le Secq M.P."/>
            <person name="Peter M."/>
            <person name="Quesneville H."/>
            <person name="Rajashekar B."/>
            <person name="Reich M."/>
            <person name="Rouhier N."/>
            <person name="Schmutz J."/>
            <person name="Yin T."/>
            <person name="Chalot M."/>
            <person name="Henrissat B."/>
            <person name="Kuees U."/>
            <person name="Lucas S."/>
            <person name="Van de Peer Y."/>
            <person name="Podila G.K."/>
            <person name="Polle A."/>
            <person name="Pukkila P.J."/>
            <person name="Richardson P.M."/>
            <person name="Rouze P."/>
            <person name="Sanders I.R."/>
            <person name="Stajich J.E."/>
            <person name="Tunlid A."/>
            <person name="Tuskan G."/>
            <person name="Grigoriev I.V."/>
        </authorList>
    </citation>
    <scope>NUCLEOTIDE SEQUENCE [LARGE SCALE GENOMIC DNA]</scope>
    <source>
        <strain evidence="4">S238N-H82 / ATCC MYA-4686</strain>
    </source>
</reference>
<keyword evidence="2" id="KW-0472">Membrane</keyword>
<proteinExistence type="predicted"/>
<keyword evidence="2" id="KW-1133">Transmembrane helix</keyword>
<evidence type="ECO:0000256" key="2">
    <source>
        <dbReference type="SAM" id="Phobius"/>
    </source>
</evidence>
<dbReference type="EMBL" id="DS547105">
    <property type="protein sequence ID" value="EDR07238.1"/>
    <property type="molecule type" value="Genomic_DNA"/>
</dbReference>
<dbReference type="Proteomes" id="UP000001194">
    <property type="component" value="Unassembled WGS sequence"/>
</dbReference>
<keyword evidence="4" id="KW-1185">Reference proteome</keyword>
<name>B0DDM1_LACBS</name>
<evidence type="ECO:0000313" key="3">
    <source>
        <dbReference type="EMBL" id="EDR07238.1"/>
    </source>
</evidence>
<dbReference type="AlphaFoldDB" id="B0DDM1"/>
<evidence type="ECO:0000313" key="4">
    <source>
        <dbReference type="Proteomes" id="UP000001194"/>
    </source>
</evidence>
<dbReference type="InParanoid" id="B0DDM1"/>
<sequence length="487" mass="54145">MVQKSEIEWLEVTFVVFCDFCSLLSMTMFLLTIQLTFVVFCLSIWFFASSYLHVFIPMFYSIVFTTINSLCNHNIHYMWMESPHFYTARQPYASPPGYKSPAPGDPAPLPGSQDILNMVSSRGTTLQTLSRVPRIFSAAISHSRLRREVLISPSVSQWWGHHRLHQDEVPECKDSEKLHKASLIDRSCQLTTPSRIPDSQVNLNPKTGKKTVVHASHDAPTPLIVRISTAFKGNDLASPFPTLAWISAAFEELDSVTTDNGSQPPKTLTTPKKQPLPPNMSYARCSCARNCPHQVLESQSMLETSLVRNFAVLEGDHVSQLIDDPSSPTILYEDEPTVIPTHQSTPETSLVQVLAAFKVEPINPIPSIARTIAASEGNDSAMMDDASSLPLSMLARTSVAFEDNTLAMTDVDPTLSMPTLESPFCQYPTIDPVLYSAPPIPAGIQSLHRIPQEFHRNPVELHWNPLNSCKFTSTCPVWKRIVPPDGS</sequence>
<feature type="transmembrane region" description="Helical" evidence="2">
    <location>
        <begin position="12"/>
        <end position="45"/>
    </location>
</feature>
<feature type="region of interest" description="Disordered" evidence="1">
    <location>
        <begin position="256"/>
        <end position="276"/>
    </location>
</feature>
<evidence type="ECO:0000256" key="1">
    <source>
        <dbReference type="SAM" id="MobiDB-lite"/>
    </source>
</evidence>
<gene>
    <name evidence="3" type="ORF">LACBIDRAFT_328059</name>
</gene>
<feature type="compositionally biased region" description="Low complexity" evidence="1">
    <location>
        <begin position="263"/>
        <end position="273"/>
    </location>
</feature>
<keyword evidence="2" id="KW-0812">Transmembrane</keyword>
<dbReference type="GeneID" id="6077867"/>
<protein>
    <submittedName>
        <fullName evidence="3">Predicted protein</fullName>
    </submittedName>
</protein>